<proteinExistence type="predicted"/>
<dbReference type="InterPro" id="IPR030959">
    <property type="entry name" value="GWxTD_dom"/>
</dbReference>
<feature type="region of interest" description="Disordered" evidence="1">
    <location>
        <begin position="267"/>
        <end position="290"/>
    </location>
</feature>
<gene>
    <name evidence="2" type="ORF">A2746_00510</name>
</gene>
<protein>
    <recommendedName>
        <fullName evidence="4">GWxTD domain-containing protein</fullName>
    </recommendedName>
</protein>
<evidence type="ECO:0008006" key="4">
    <source>
        <dbReference type="Google" id="ProtNLM"/>
    </source>
</evidence>
<dbReference type="Proteomes" id="UP000177419">
    <property type="component" value="Unassembled WGS sequence"/>
</dbReference>
<dbReference type="EMBL" id="MGJJ01000009">
    <property type="protein sequence ID" value="OGN05689.1"/>
    <property type="molecule type" value="Genomic_DNA"/>
</dbReference>
<evidence type="ECO:0000256" key="1">
    <source>
        <dbReference type="SAM" id="MobiDB-lite"/>
    </source>
</evidence>
<sequence length="438" mass="50002">MRNQFLGLKLCGLFAILSVILNCGGAHPKAGGALTPTVQAQKDFLENYQFLTTKSEKQELNKCQTVEDVQKFTEKFWQIRDSDPNTPENECKQLIDGRINEIKNEILLRNVNTFGVSFGHNGGLNGEMARVYLLYGMPDYMLRLPSGRTYSEMMVWMYGDEKEHVLFRFLFYRKYGKFSLFKNHGPFIGEALKEISNSNPLAPQYIQMVWNELSMNDIDGNFRAALIQFSYYPDITIDKALKPPDPTKTENGQKVYNRKFNQQADSILPKSADNPKTQTQPFGSAQGKPSAQTQAANKIIFSKYNSSIPGYFYIGVAGEHKIAFYLILRFCDLDWEIVNDSAECALSLEIDFKNRQTKESIIFLSSNKISVSREKAESQDNFVIFSNKMLLTKKSSDLTETAEEMINKELPNGNYTVRAFLINSITQKYAVWQEEISK</sequence>
<organism evidence="2 3">
    <name type="scientific">Candidatus Yanofskybacteria bacterium RIFCSPHIGHO2_01_FULL_44_22</name>
    <dbReference type="NCBI Taxonomy" id="1802669"/>
    <lineage>
        <taxon>Bacteria</taxon>
        <taxon>Candidatus Yanofskyibacteriota</taxon>
    </lineage>
</organism>
<reference evidence="2 3" key="1">
    <citation type="journal article" date="2016" name="Nat. Commun.">
        <title>Thousands of microbial genomes shed light on interconnected biogeochemical processes in an aquifer system.</title>
        <authorList>
            <person name="Anantharaman K."/>
            <person name="Brown C.T."/>
            <person name="Hug L.A."/>
            <person name="Sharon I."/>
            <person name="Castelle C.J."/>
            <person name="Probst A.J."/>
            <person name="Thomas B.C."/>
            <person name="Singh A."/>
            <person name="Wilkins M.J."/>
            <person name="Karaoz U."/>
            <person name="Brodie E.L."/>
            <person name="Williams K.H."/>
            <person name="Hubbard S.S."/>
            <person name="Banfield J.F."/>
        </authorList>
    </citation>
    <scope>NUCLEOTIDE SEQUENCE [LARGE SCALE GENOMIC DNA]</scope>
</reference>
<dbReference type="AlphaFoldDB" id="A0A1F8F083"/>
<evidence type="ECO:0000313" key="3">
    <source>
        <dbReference type="Proteomes" id="UP000177419"/>
    </source>
</evidence>
<dbReference type="NCBIfam" id="TIGR04514">
    <property type="entry name" value="GWxTD_dom"/>
    <property type="match status" value="1"/>
</dbReference>
<comment type="caution">
    <text evidence="2">The sequence shown here is derived from an EMBL/GenBank/DDBJ whole genome shotgun (WGS) entry which is preliminary data.</text>
</comment>
<accession>A0A1F8F083</accession>
<evidence type="ECO:0000313" key="2">
    <source>
        <dbReference type="EMBL" id="OGN05689.1"/>
    </source>
</evidence>
<feature type="compositionally biased region" description="Polar residues" evidence="1">
    <location>
        <begin position="274"/>
        <end position="290"/>
    </location>
</feature>
<name>A0A1F8F083_9BACT</name>